<sequence>MKVSQAAADVEQFCLHNAQPDPLQPADLRKTVPFRSEMIFSRVSKPFLTNQCILKRAKLEAYTKASS</sequence>
<proteinExistence type="predicted"/>
<dbReference type="Gene3D" id="4.10.260.10">
    <property type="entry name" value="Transducin (heterotrimeric G protein), gamma chain"/>
    <property type="match status" value="1"/>
</dbReference>
<evidence type="ECO:0000313" key="3">
    <source>
        <dbReference type="Proteomes" id="UP000011518"/>
    </source>
</evidence>
<dbReference type="InterPro" id="IPR015898">
    <property type="entry name" value="G-protein_gamma-like_dom"/>
</dbReference>
<organism evidence="2 3">
    <name type="scientific">Tupaia chinensis</name>
    <name type="common">Chinese tree shrew</name>
    <name type="synonym">Tupaia belangeri chinensis</name>
    <dbReference type="NCBI Taxonomy" id="246437"/>
    <lineage>
        <taxon>Eukaryota</taxon>
        <taxon>Metazoa</taxon>
        <taxon>Chordata</taxon>
        <taxon>Craniata</taxon>
        <taxon>Vertebrata</taxon>
        <taxon>Euteleostomi</taxon>
        <taxon>Mammalia</taxon>
        <taxon>Eutheria</taxon>
        <taxon>Euarchontoglires</taxon>
        <taxon>Scandentia</taxon>
        <taxon>Tupaiidae</taxon>
        <taxon>Tupaia</taxon>
    </lineage>
</organism>
<accession>L9L2I4</accession>
<evidence type="ECO:0000313" key="2">
    <source>
        <dbReference type="EMBL" id="ELW69400.1"/>
    </source>
</evidence>
<reference evidence="3" key="2">
    <citation type="journal article" date="2013" name="Nat. Commun.">
        <title>Genome of the Chinese tree shrew.</title>
        <authorList>
            <person name="Fan Y."/>
            <person name="Huang Z.Y."/>
            <person name="Cao C.C."/>
            <person name="Chen C.S."/>
            <person name="Chen Y.X."/>
            <person name="Fan D.D."/>
            <person name="He J."/>
            <person name="Hou H.L."/>
            <person name="Hu L."/>
            <person name="Hu X.T."/>
            <person name="Jiang X.T."/>
            <person name="Lai R."/>
            <person name="Lang Y.S."/>
            <person name="Liang B."/>
            <person name="Liao S.G."/>
            <person name="Mu D."/>
            <person name="Ma Y.Y."/>
            <person name="Niu Y.Y."/>
            <person name="Sun X.Q."/>
            <person name="Xia J.Q."/>
            <person name="Xiao J."/>
            <person name="Xiong Z.Q."/>
            <person name="Xu L."/>
            <person name="Yang L."/>
            <person name="Zhang Y."/>
            <person name="Zhao W."/>
            <person name="Zhao X.D."/>
            <person name="Zheng Y.T."/>
            <person name="Zhou J.M."/>
            <person name="Zhu Y.B."/>
            <person name="Zhang G.J."/>
            <person name="Wang J."/>
            <person name="Yao Y.G."/>
        </authorList>
    </citation>
    <scope>NUCLEOTIDE SEQUENCE [LARGE SCALE GENOMIC DNA]</scope>
</reference>
<evidence type="ECO:0000259" key="1">
    <source>
        <dbReference type="PROSITE" id="PS50058"/>
    </source>
</evidence>
<feature type="domain" description="G protein gamma" evidence="1">
    <location>
        <begin position="1"/>
        <end position="55"/>
    </location>
</feature>
<dbReference type="EMBL" id="KB320531">
    <property type="protein sequence ID" value="ELW69400.1"/>
    <property type="molecule type" value="Genomic_DNA"/>
</dbReference>
<keyword evidence="3" id="KW-1185">Reference proteome</keyword>
<gene>
    <name evidence="2" type="ORF">TREES_T100005032</name>
</gene>
<reference evidence="3" key="1">
    <citation type="submission" date="2012-07" db="EMBL/GenBank/DDBJ databases">
        <title>Genome of the Chinese tree shrew, a rising model animal genetically related to primates.</title>
        <authorList>
            <person name="Zhang G."/>
            <person name="Fan Y."/>
            <person name="Yao Y."/>
            <person name="Huang Z."/>
        </authorList>
    </citation>
    <scope>NUCLEOTIDE SEQUENCE [LARGE SCALE GENOMIC DNA]</scope>
</reference>
<dbReference type="AlphaFoldDB" id="L9L2I4"/>
<dbReference type="Proteomes" id="UP000011518">
    <property type="component" value="Unassembled WGS sequence"/>
</dbReference>
<protein>
    <recommendedName>
        <fullName evidence="1">G protein gamma domain-containing protein</fullName>
    </recommendedName>
</protein>
<dbReference type="GO" id="GO:0007186">
    <property type="term" value="P:G protein-coupled receptor signaling pathway"/>
    <property type="evidence" value="ECO:0007669"/>
    <property type="project" value="InterPro"/>
</dbReference>
<dbReference type="InParanoid" id="L9L2I4"/>
<dbReference type="InterPro" id="IPR036284">
    <property type="entry name" value="GGL_sf"/>
</dbReference>
<dbReference type="PROSITE" id="PS50058">
    <property type="entry name" value="G_PROTEIN_GAMMA"/>
    <property type="match status" value="1"/>
</dbReference>
<name>L9L2I4_TUPCH</name>